<accession>A0ABW3YT32</accession>
<evidence type="ECO:0000313" key="3">
    <source>
        <dbReference type="EMBL" id="MFD1327499.1"/>
    </source>
</evidence>
<name>A0ABW3YT32_MYCRA</name>
<protein>
    <submittedName>
        <fullName evidence="3">Uncharacterized protein</fullName>
    </submittedName>
</protein>
<dbReference type="RefSeq" id="WP_374835320.1">
    <property type="nucleotide sequence ID" value="NZ_JBHEEW010000001.1"/>
</dbReference>
<evidence type="ECO:0000256" key="1">
    <source>
        <dbReference type="ARBA" id="ARBA00004613"/>
    </source>
</evidence>
<keyword evidence="4" id="KW-1185">Reference proteome</keyword>
<dbReference type="InterPro" id="IPR018511">
    <property type="entry name" value="Hemolysin-typ_Ca-bd_CS"/>
</dbReference>
<dbReference type="PANTHER" id="PTHR38340:SF1">
    <property type="entry name" value="S-LAYER PROTEIN"/>
    <property type="match status" value="1"/>
</dbReference>
<dbReference type="PROSITE" id="PS00330">
    <property type="entry name" value="HEMOLYSIN_CALCIUM"/>
    <property type="match status" value="4"/>
</dbReference>
<comment type="caution">
    <text evidence="3">The sequence shown here is derived from an EMBL/GenBank/DDBJ whole genome shotgun (WGS) entry which is preliminary data.</text>
</comment>
<dbReference type="InterPro" id="IPR011049">
    <property type="entry name" value="Serralysin-like_metalloprot_C"/>
</dbReference>
<organism evidence="3 4">
    <name type="scientific">Mycoplana ramosa</name>
    <name type="common">Mycoplana bullata</name>
    <dbReference type="NCBI Taxonomy" id="40837"/>
    <lineage>
        <taxon>Bacteria</taxon>
        <taxon>Pseudomonadati</taxon>
        <taxon>Pseudomonadota</taxon>
        <taxon>Alphaproteobacteria</taxon>
        <taxon>Hyphomicrobiales</taxon>
        <taxon>Rhizobiaceae</taxon>
        <taxon>Mycoplana</taxon>
    </lineage>
</organism>
<dbReference type="Pfam" id="PF00353">
    <property type="entry name" value="HemolysinCabind"/>
    <property type="match status" value="6"/>
</dbReference>
<reference evidence="4" key="1">
    <citation type="journal article" date="2019" name="Int. J. Syst. Evol. Microbiol.">
        <title>The Global Catalogue of Microorganisms (GCM) 10K type strain sequencing project: providing services to taxonomists for standard genome sequencing and annotation.</title>
        <authorList>
            <consortium name="The Broad Institute Genomics Platform"/>
            <consortium name="The Broad Institute Genome Sequencing Center for Infectious Disease"/>
            <person name="Wu L."/>
            <person name="Ma J."/>
        </authorList>
    </citation>
    <scope>NUCLEOTIDE SEQUENCE [LARGE SCALE GENOMIC DNA]</scope>
    <source>
        <strain evidence="4">CCUG 55609</strain>
    </source>
</reference>
<dbReference type="Proteomes" id="UP001597173">
    <property type="component" value="Unassembled WGS sequence"/>
</dbReference>
<dbReference type="InterPro" id="IPR001343">
    <property type="entry name" value="Hemolysn_Ca-bd"/>
</dbReference>
<keyword evidence="2" id="KW-0964">Secreted</keyword>
<comment type="subcellular location">
    <subcellularLocation>
        <location evidence="1">Secreted</location>
    </subcellularLocation>
</comment>
<evidence type="ECO:0000313" key="4">
    <source>
        <dbReference type="Proteomes" id="UP001597173"/>
    </source>
</evidence>
<evidence type="ECO:0000256" key="2">
    <source>
        <dbReference type="ARBA" id="ARBA00022525"/>
    </source>
</evidence>
<dbReference type="EMBL" id="JBHTNF010000002">
    <property type="protein sequence ID" value="MFD1327499.1"/>
    <property type="molecule type" value="Genomic_DNA"/>
</dbReference>
<dbReference type="PANTHER" id="PTHR38340">
    <property type="entry name" value="S-LAYER PROTEIN"/>
    <property type="match status" value="1"/>
</dbReference>
<gene>
    <name evidence="3" type="ORF">ACFQ33_06285</name>
</gene>
<sequence length="888" mass="90239">MSYRYVVEIDTDQITRINAPADTLIVVKAGVTVDVTVSPSSPFAAISANTTQWDSSGFDVAGTVKTDYGTAISMKGDEAESASVIVRQTGQILGLNGIYTSVYGTEIRNEGNINTNQYAVFISGEGSSFTNKGVAHASHSALVADQEDVVIRNDGTISVTGGVALRVTGALADIENRGDITAYTDAVVLGGSYASMKNWGTITAFRAVVIDDRFASFTNHGEGVITNTMAHDATFHLTSRAVDAEIINNGIIRGFDSGMAIWSGADGLTIRNAGTIDGTIVLDGTMQVDNDYPDLFLTNTGTITGGITLRHDADRIINSGSLASVDLSGGDDFFDSTGGTVSGIVKGGWGDDVFIVSSGIALSEEFDEGTDLVKSSISWGLGSNFENLTLLGTGNINATGNGLSNLLIGNTGDNQINGGAGVDTLIGGLGDDVYIVEAGDEADVIHENAGEGNDTIRSAINFSLATLTAIENITLTGSTAINATGNALDNVLTGNTAANRIAGSDGNDTLTGGEGVDRLIGGRGNDIFIIEAVGDEADIIEENASEGNDTVRSAISFSLAALAAVENVTLTGASAVGATGNALNNVLTGNAAANILSGGDGHDTLIGGEGGDTLLGGHGDDRYYVDSNSDIVMELSNAGNDTVYTTVSLTLADNVENLVLQGSAVKGTGNALANTLTGNGNANTLDGGAGADLMRGGAGNDVYLVDNGRDAISELKGEGVDLVRSTVTSTLVDNIENLTLAGTNANSGTGNALANSIAGNAGANVLKGAGGADRLNGGSGADVLYGGSGNDVLIGGTGADTLSGNSGADTFVFSPASGHDTITDFSTIHDVIDLSAISEITGFGDLTRQHLTDKGSYLLLSWNHGGSTVKLMGIDAVSELNADDFIFA</sequence>
<dbReference type="SUPFAM" id="SSF51120">
    <property type="entry name" value="beta-Roll"/>
    <property type="match status" value="3"/>
</dbReference>
<dbReference type="Gene3D" id="2.150.10.10">
    <property type="entry name" value="Serralysin-like metalloprotease, C-terminal"/>
    <property type="match status" value="3"/>
</dbReference>
<dbReference type="PRINTS" id="PR00313">
    <property type="entry name" value="CABNDNGRPT"/>
</dbReference>
<dbReference type="InterPro" id="IPR050557">
    <property type="entry name" value="RTX_toxin/Mannuronan_C5-epim"/>
</dbReference>
<proteinExistence type="predicted"/>